<keyword evidence="3" id="KW-1185">Reference proteome</keyword>
<evidence type="ECO:0000256" key="1">
    <source>
        <dbReference type="SAM" id="MobiDB-lite"/>
    </source>
</evidence>
<comment type="caution">
    <text evidence="2">The sequence shown here is derived from an EMBL/GenBank/DDBJ whole genome shotgun (WGS) entry which is preliminary data.</text>
</comment>
<evidence type="ECO:0000313" key="3">
    <source>
        <dbReference type="Proteomes" id="UP000603227"/>
    </source>
</evidence>
<reference evidence="2" key="1">
    <citation type="journal article" date="2014" name="Int. J. Syst. Evol. Microbiol.">
        <title>Complete genome sequence of Corynebacterium casei LMG S-19264T (=DSM 44701T), isolated from a smear-ripened cheese.</title>
        <authorList>
            <consortium name="US DOE Joint Genome Institute (JGI-PGF)"/>
            <person name="Walter F."/>
            <person name="Albersmeier A."/>
            <person name="Kalinowski J."/>
            <person name="Ruckert C."/>
        </authorList>
    </citation>
    <scope>NUCLEOTIDE SEQUENCE</scope>
    <source>
        <strain evidence="2">CGMCC 4.7403</strain>
    </source>
</reference>
<proteinExistence type="predicted"/>
<reference evidence="2" key="2">
    <citation type="submission" date="2020-09" db="EMBL/GenBank/DDBJ databases">
        <authorList>
            <person name="Sun Q."/>
            <person name="Zhou Y."/>
        </authorList>
    </citation>
    <scope>NUCLEOTIDE SEQUENCE</scope>
    <source>
        <strain evidence="2">CGMCC 4.7403</strain>
    </source>
</reference>
<gene>
    <name evidence="2" type="ORF">GCM10017771_76580</name>
</gene>
<organism evidence="2 3">
    <name type="scientific">Streptomyces capitiformicae</name>
    <dbReference type="NCBI Taxonomy" id="2014920"/>
    <lineage>
        <taxon>Bacteria</taxon>
        <taxon>Bacillati</taxon>
        <taxon>Actinomycetota</taxon>
        <taxon>Actinomycetes</taxon>
        <taxon>Kitasatosporales</taxon>
        <taxon>Streptomycetaceae</taxon>
        <taxon>Streptomyces</taxon>
    </lineage>
</organism>
<dbReference type="EMBL" id="BNAT01000040">
    <property type="protein sequence ID" value="GHE54198.1"/>
    <property type="molecule type" value="Genomic_DNA"/>
</dbReference>
<sequence>MTVISHSAYGAPPGNEPPLTPGTPPIVETVTGGIVGGMASRKRIYDAEFC</sequence>
<dbReference type="Proteomes" id="UP000603227">
    <property type="component" value="Unassembled WGS sequence"/>
</dbReference>
<protein>
    <submittedName>
        <fullName evidence="2">Uncharacterized protein</fullName>
    </submittedName>
</protein>
<feature type="compositionally biased region" description="Pro residues" evidence="1">
    <location>
        <begin position="14"/>
        <end position="24"/>
    </location>
</feature>
<accession>A0A918ZI64</accession>
<dbReference type="AlphaFoldDB" id="A0A918ZI64"/>
<name>A0A918ZI64_9ACTN</name>
<evidence type="ECO:0000313" key="2">
    <source>
        <dbReference type="EMBL" id="GHE54198.1"/>
    </source>
</evidence>
<feature type="region of interest" description="Disordered" evidence="1">
    <location>
        <begin position="1"/>
        <end position="24"/>
    </location>
</feature>